<evidence type="ECO:0000313" key="3">
    <source>
        <dbReference type="Proteomes" id="UP000593566"/>
    </source>
</evidence>
<reference evidence="2 3" key="1">
    <citation type="journal article" date="2020" name="Genomics">
        <title>Complete, high-quality genomes from long-read metagenomic sequencing of two wolf lichen thalli reveals enigmatic genome architecture.</title>
        <authorList>
            <person name="McKenzie S.K."/>
            <person name="Walston R.F."/>
            <person name="Allen J.L."/>
        </authorList>
    </citation>
    <scope>NUCLEOTIDE SEQUENCE [LARGE SCALE GENOMIC DNA]</scope>
    <source>
        <strain evidence="2">WasteWater1</strain>
    </source>
</reference>
<proteinExistence type="predicted"/>
<organism evidence="2 3">
    <name type="scientific">Letharia lupina</name>
    <dbReference type="NCBI Taxonomy" id="560253"/>
    <lineage>
        <taxon>Eukaryota</taxon>
        <taxon>Fungi</taxon>
        <taxon>Dikarya</taxon>
        <taxon>Ascomycota</taxon>
        <taxon>Pezizomycotina</taxon>
        <taxon>Lecanoromycetes</taxon>
        <taxon>OSLEUM clade</taxon>
        <taxon>Lecanoromycetidae</taxon>
        <taxon>Lecanorales</taxon>
        <taxon>Lecanorineae</taxon>
        <taxon>Parmeliaceae</taxon>
        <taxon>Letharia</taxon>
    </lineage>
</organism>
<sequence length="71" mass="7567">MAKAVEDDAALLATSTPLPLIDDATFARLALLCHAPPTALNSLEPASQPQYTNPTLPMIAEGQKRAEHKDN</sequence>
<dbReference type="Proteomes" id="UP000593566">
    <property type="component" value="Unassembled WGS sequence"/>
</dbReference>
<feature type="compositionally biased region" description="Basic and acidic residues" evidence="1">
    <location>
        <begin position="62"/>
        <end position="71"/>
    </location>
</feature>
<keyword evidence="3" id="KW-1185">Reference proteome</keyword>
<protein>
    <submittedName>
        <fullName evidence="2">Uncharacterized protein</fullName>
    </submittedName>
</protein>
<dbReference type="GeneID" id="59330945"/>
<dbReference type="RefSeq" id="XP_037150287.1">
    <property type="nucleotide sequence ID" value="XM_037293458.1"/>
</dbReference>
<evidence type="ECO:0000256" key="1">
    <source>
        <dbReference type="SAM" id="MobiDB-lite"/>
    </source>
</evidence>
<feature type="compositionally biased region" description="Polar residues" evidence="1">
    <location>
        <begin position="40"/>
        <end position="55"/>
    </location>
</feature>
<feature type="region of interest" description="Disordered" evidence="1">
    <location>
        <begin position="40"/>
        <end position="71"/>
    </location>
</feature>
<accession>A0A8H6FA16</accession>
<gene>
    <name evidence="2" type="ORF">HO133_002532</name>
</gene>
<comment type="caution">
    <text evidence="2">The sequence shown here is derived from an EMBL/GenBank/DDBJ whole genome shotgun (WGS) entry which is preliminary data.</text>
</comment>
<dbReference type="AlphaFoldDB" id="A0A8H6FA16"/>
<name>A0A8H6FA16_9LECA</name>
<dbReference type="EMBL" id="JACCJB010000015">
    <property type="protein sequence ID" value="KAF6220852.1"/>
    <property type="molecule type" value="Genomic_DNA"/>
</dbReference>
<evidence type="ECO:0000313" key="2">
    <source>
        <dbReference type="EMBL" id="KAF6220852.1"/>
    </source>
</evidence>